<dbReference type="SMART" id="SM01218">
    <property type="entry name" value="FoP_duplication"/>
    <property type="match status" value="1"/>
</dbReference>
<evidence type="ECO:0000259" key="4">
    <source>
        <dbReference type="PROSITE" id="PS50102"/>
    </source>
</evidence>
<feature type="region of interest" description="Disordered" evidence="3">
    <location>
        <begin position="1"/>
        <end position="78"/>
    </location>
</feature>
<dbReference type="AlphaFoldDB" id="A0A1E3HMB9"/>
<feature type="compositionally biased region" description="Low complexity" evidence="3">
    <location>
        <begin position="203"/>
        <end position="233"/>
    </location>
</feature>
<evidence type="ECO:0000256" key="1">
    <source>
        <dbReference type="ARBA" id="ARBA00022884"/>
    </source>
</evidence>
<dbReference type="InterPro" id="IPR000504">
    <property type="entry name" value="RRM_dom"/>
</dbReference>
<accession>A0A1E3HMB9</accession>
<evidence type="ECO:0000313" key="6">
    <source>
        <dbReference type="Proteomes" id="UP000094065"/>
    </source>
</evidence>
<dbReference type="OrthoDB" id="2576155at2759"/>
<dbReference type="GO" id="GO:0003729">
    <property type="term" value="F:mRNA binding"/>
    <property type="evidence" value="ECO:0007669"/>
    <property type="project" value="TreeGrafter"/>
</dbReference>
<feature type="compositionally biased region" description="Low complexity" evidence="3">
    <location>
        <begin position="175"/>
        <end position="191"/>
    </location>
</feature>
<dbReference type="InterPro" id="IPR051229">
    <property type="entry name" value="ALYREF_mRNA_export"/>
</dbReference>
<feature type="compositionally biased region" description="Basic and acidic residues" evidence="3">
    <location>
        <begin position="1"/>
        <end position="20"/>
    </location>
</feature>
<keyword evidence="1 2" id="KW-0694">RNA-binding</keyword>
<dbReference type="GeneID" id="30155979"/>
<dbReference type="InterPro" id="IPR035979">
    <property type="entry name" value="RBD_domain_sf"/>
</dbReference>
<proteinExistence type="predicted"/>
<reference evidence="5 6" key="1">
    <citation type="submission" date="2016-06" db="EMBL/GenBank/DDBJ databases">
        <title>Evolution of pathogenesis and genome organization in the Tremellales.</title>
        <authorList>
            <person name="Cuomo C."/>
            <person name="Litvintseva A."/>
            <person name="Heitman J."/>
            <person name="Chen Y."/>
            <person name="Sun S."/>
            <person name="Springer D."/>
            <person name="Dromer F."/>
            <person name="Young S."/>
            <person name="Zeng Q."/>
            <person name="Chapman S."/>
            <person name="Gujja S."/>
            <person name="Saif S."/>
            <person name="Birren B."/>
        </authorList>
    </citation>
    <scope>NUCLEOTIDE SEQUENCE [LARGE SCALE GENOMIC DNA]</scope>
    <source>
        <strain evidence="5 6">CBS 6039</strain>
    </source>
</reference>
<dbReference type="Pfam" id="PF00076">
    <property type="entry name" value="RRM_1"/>
    <property type="match status" value="1"/>
</dbReference>
<dbReference type="PANTHER" id="PTHR19965:SF82">
    <property type="entry name" value="THO COMPLEX SUBUNIT 4"/>
    <property type="match status" value="1"/>
</dbReference>
<protein>
    <recommendedName>
        <fullName evidence="4">RRM domain-containing protein</fullName>
    </recommendedName>
</protein>
<dbReference type="InterPro" id="IPR012677">
    <property type="entry name" value="Nucleotide-bd_a/b_plait_sf"/>
</dbReference>
<feature type="compositionally biased region" description="Basic and acidic residues" evidence="3">
    <location>
        <begin position="252"/>
        <end position="262"/>
    </location>
</feature>
<comment type="caution">
    <text evidence="5">The sequence shown here is derived from an EMBL/GenBank/DDBJ whole genome shotgun (WGS) entry which is preliminary data.</text>
</comment>
<dbReference type="SUPFAM" id="SSF54928">
    <property type="entry name" value="RNA-binding domain, RBD"/>
    <property type="match status" value="1"/>
</dbReference>
<dbReference type="EMBL" id="AWGJ01000007">
    <property type="protein sequence ID" value="ODN77497.1"/>
    <property type="molecule type" value="Genomic_DNA"/>
</dbReference>
<dbReference type="GO" id="GO:0005634">
    <property type="term" value="C:nucleus"/>
    <property type="evidence" value="ECO:0007669"/>
    <property type="project" value="TreeGrafter"/>
</dbReference>
<name>A0A1E3HMB9_9TREE</name>
<dbReference type="SMART" id="SM00360">
    <property type="entry name" value="RRM"/>
    <property type="match status" value="1"/>
</dbReference>
<evidence type="ECO:0000313" key="5">
    <source>
        <dbReference type="EMBL" id="ODN77497.1"/>
    </source>
</evidence>
<evidence type="ECO:0000256" key="2">
    <source>
        <dbReference type="PROSITE-ProRule" id="PRU00176"/>
    </source>
</evidence>
<dbReference type="Gene3D" id="3.30.70.330">
    <property type="match status" value="1"/>
</dbReference>
<sequence length="284" mass="29455">MDVDKSLDDIIATKKQDNRPKQAQRPPAPRHSIGSNGGSRPTPYARPPPRSTGDRWVHDAYPGRGGFNGRQGRAAPNPLITGTGATFTKENQRIEIVGLHYEVSKQDLETIFSQAGTIADGPHIRYDRSGRSTGAAWIEYTTVAAAKNAINKFDGAMTKGQTISIRYGRPPPVQNPGSANGAGPGPARNGSTASLLSRIQPSAPAGGKAPKGPKGVANAPPVREANGNGAAGAARGGRRGRGGRGGRGGGARGERPKPKSAGDLDSELDNFMKPADSAGDVEMA</sequence>
<dbReference type="InterPro" id="IPR025715">
    <property type="entry name" value="FoP_C"/>
</dbReference>
<dbReference type="RefSeq" id="XP_018992733.1">
    <property type="nucleotide sequence ID" value="XM_019138790.1"/>
</dbReference>
<dbReference type="Pfam" id="PF13865">
    <property type="entry name" value="FoP_duplication"/>
    <property type="match status" value="1"/>
</dbReference>
<organism evidence="5 6">
    <name type="scientific">Cryptococcus amylolentus CBS 6039</name>
    <dbReference type="NCBI Taxonomy" id="1295533"/>
    <lineage>
        <taxon>Eukaryota</taxon>
        <taxon>Fungi</taxon>
        <taxon>Dikarya</taxon>
        <taxon>Basidiomycota</taxon>
        <taxon>Agaricomycotina</taxon>
        <taxon>Tremellomycetes</taxon>
        <taxon>Tremellales</taxon>
        <taxon>Cryptococcaceae</taxon>
        <taxon>Cryptococcus</taxon>
    </lineage>
</organism>
<evidence type="ECO:0000256" key="3">
    <source>
        <dbReference type="SAM" id="MobiDB-lite"/>
    </source>
</evidence>
<dbReference type="PANTHER" id="PTHR19965">
    <property type="entry name" value="RNA AND EXPORT FACTOR BINDING PROTEIN"/>
    <property type="match status" value="1"/>
</dbReference>
<feature type="domain" description="RRM" evidence="4">
    <location>
        <begin position="92"/>
        <end position="170"/>
    </location>
</feature>
<dbReference type="STRING" id="1295533.A0A1E3HMB9"/>
<feature type="region of interest" description="Disordered" evidence="3">
    <location>
        <begin position="164"/>
        <end position="284"/>
    </location>
</feature>
<dbReference type="PROSITE" id="PS50102">
    <property type="entry name" value="RRM"/>
    <property type="match status" value="1"/>
</dbReference>
<dbReference type="Proteomes" id="UP000094065">
    <property type="component" value="Unassembled WGS sequence"/>
</dbReference>
<keyword evidence="6" id="KW-1185">Reference proteome</keyword>
<gene>
    <name evidence="5" type="ORF">L202_04670</name>
</gene>